<accession>A0A060SYD3</accession>
<sequence length="141" mass="15074">MASVSNDLLWALTRQNNRFLEKRRQAGGVQFSRDPLSAGGVHSYKQSGLANDKAVGVTVNANGQIQLLTKSAKNANKPAKAVSVTTFKKHVSGRRVAAAVSKAATNYRDDVRNAAVLKASALARTANKPKKVFAAKTNGRR</sequence>
<dbReference type="EMBL" id="HG937691">
    <property type="protein sequence ID" value="CDP33683.1"/>
    <property type="molecule type" value="Genomic_DNA"/>
</dbReference>
<evidence type="ECO:0000313" key="5">
    <source>
        <dbReference type="EMBL" id="CDP33683.1"/>
    </source>
</evidence>
<protein>
    <submittedName>
        <fullName evidence="5">ARAD1A15092p</fullName>
    </submittedName>
</protein>
<dbReference type="PhylomeDB" id="A0A060SYD3"/>
<dbReference type="Pfam" id="PF01778">
    <property type="entry name" value="Ribosomal_L28e"/>
    <property type="match status" value="1"/>
</dbReference>
<dbReference type="Gene3D" id="3.30.390.110">
    <property type="match status" value="1"/>
</dbReference>
<keyword evidence="3" id="KW-0687">Ribonucleoprotein</keyword>
<name>A0A060SYD3_BLAAD</name>
<evidence type="ECO:0000256" key="3">
    <source>
        <dbReference type="ARBA" id="ARBA00023274"/>
    </source>
</evidence>
<dbReference type="InterPro" id="IPR029004">
    <property type="entry name" value="Ribosomal_eL28/Mak16"/>
</dbReference>
<dbReference type="GO" id="GO:0005840">
    <property type="term" value="C:ribosome"/>
    <property type="evidence" value="ECO:0007669"/>
    <property type="project" value="UniProtKB-KW"/>
</dbReference>
<organism evidence="5">
    <name type="scientific">Blastobotrys adeninivorans</name>
    <name type="common">Yeast</name>
    <name type="synonym">Arxula adeninivorans</name>
    <dbReference type="NCBI Taxonomy" id="409370"/>
    <lineage>
        <taxon>Eukaryota</taxon>
        <taxon>Fungi</taxon>
        <taxon>Dikarya</taxon>
        <taxon>Ascomycota</taxon>
        <taxon>Saccharomycotina</taxon>
        <taxon>Dipodascomycetes</taxon>
        <taxon>Dipodascales</taxon>
        <taxon>Trichomonascaceae</taxon>
        <taxon>Blastobotrys</taxon>
    </lineage>
</organism>
<dbReference type="InterPro" id="IPR002672">
    <property type="entry name" value="Ribosomal_eL28"/>
</dbReference>
<gene>
    <name evidence="5" type="ORF">GNLVRS02_ARAD1A15092g</name>
</gene>
<feature type="domain" description="Ribosomal eL28/Mak16" evidence="4">
    <location>
        <begin position="8"/>
        <end position="124"/>
    </location>
</feature>
<proteinExistence type="inferred from homology"/>
<dbReference type="GO" id="GO:0003735">
    <property type="term" value="F:structural constituent of ribosome"/>
    <property type="evidence" value="ECO:0007669"/>
    <property type="project" value="InterPro"/>
</dbReference>
<keyword evidence="2" id="KW-0689">Ribosomal protein</keyword>
<reference evidence="5" key="2">
    <citation type="submission" date="2014-06" db="EMBL/GenBank/DDBJ databases">
        <title>The complete genome of Blastobotrys (Arxula) adeninivorans LS3 - a yeast of biotechnological interest.</title>
        <authorList>
            <person name="Kunze G."/>
            <person name="Gaillardin C."/>
            <person name="Czernicka M."/>
            <person name="Durrens P."/>
            <person name="Martin T."/>
            <person name="Boer E."/>
            <person name="Gabaldon T."/>
            <person name="Cruz J."/>
            <person name="Talla E."/>
            <person name="Marck C."/>
            <person name="Goffeau A."/>
            <person name="Barbe V."/>
            <person name="Baret P."/>
            <person name="Baronian K."/>
            <person name="Beier S."/>
            <person name="Bleykasten C."/>
            <person name="Bode R."/>
            <person name="Casaregola S."/>
            <person name="Despons L."/>
            <person name="Fairhead C."/>
            <person name="Giersberg M."/>
            <person name="Gierski P."/>
            <person name="Hahnel U."/>
            <person name="Hartmann A."/>
            <person name="Jankowska D."/>
            <person name="Jubin C."/>
            <person name="Jung P."/>
            <person name="Lafontaine I."/>
            <person name="Leh-Louis V."/>
            <person name="Lemaire M."/>
            <person name="Marcet-Houben M."/>
            <person name="Mascher M."/>
            <person name="Morel G."/>
            <person name="Richard G.-F."/>
            <person name="Riechen J."/>
            <person name="Sacerdot C."/>
            <person name="Sarkar A."/>
            <person name="Savel G."/>
            <person name="Schacherer J."/>
            <person name="Sherman D."/>
            <person name="Straub M.-L."/>
            <person name="Stein N."/>
            <person name="Thierry A."/>
            <person name="Trautwein-Schult A."/>
            <person name="Westhof E."/>
            <person name="Worch S."/>
            <person name="Dujon B."/>
            <person name="Souciet J.-L."/>
            <person name="Wincker P."/>
            <person name="Scholz U."/>
            <person name="Neuveglise N."/>
        </authorList>
    </citation>
    <scope>NUCLEOTIDE SEQUENCE</scope>
    <source>
        <strain evidence="5">LS3</strain>
    </source>
</reference>
<evidence type="ECO:0000256" key="2">
    <source>
        <dbReference type="ARBA" id="ARBA00022980"/>
    </source>
</evidence>
<dbReference type="GO" id="GO:1990904">
    <property type="term" value="C:ribonucleoprotein complex"/>
    <property type="evidence" value="ECO:0007669"/>
    <property type="project" value="UniProtKB-KW"/>
</dbReference>
<evidence type="ECO:0000259" key="4">
    <source>
        <dbReference type="Pfam" id="PF01778"/>
    </source>
</evidence>
<evidence type="ECO:0000256" key="1">
    <source>
        <dbReference type="ARBA" id="ARBA00007926"/>
    </source>
</evidence>
<comment type="similarity">
    <text evidence="1">Belongs to the eukaryotic ribosomal protein eL28 family.</text>
</comment>
<dbReference type="GO" id="GO:0006412">
    <property type="term" value="P:translation"/>
    <property type="evidence" value="ECO:0007669"/>
    <property type="project" value="InterPro"/>
</dbReference>
<dbReference type="PANTHER" id="PTHR10544">
    <property type="entry name" value="60S RIBOSOMAL PROTEIN L28"/>
    <property type="match status" value="1"/>
</dbReference>
<dbReference type="AlphaFoldDB" id="A0A060SYD3"/>
<reference evidence="5" key="1">
    <citation type="submission" date="2014-02" db="EMBL/GenBank/DDBJ databases">
        <authorList>
            <person name="Genoscope - CEA"/>
        </authorList>
    </citation>
    <scope>NUCLEOTIDE SEQUENCE</scope>
    <source>
        <strain evidence="5">LS3</strain>
    </source>
</reference>